<feature type="region of interest" description="Disordered" evidence="1">
    <location>
        <begin position="99"/>
        <end position="123"/>
    </location>
</feature>
<evidence type="ECO:0000313" key="2">
    <source>
        <dbReference type="EMBL" id="KYK55355.1"/>
    </source>
</evidence>
<dbReference type="EMBL" id="LAYC01000003">
    <property type="protein sequence ID" value="KYK55355.1"/>
    <property type="molecule type" value="Genomic_DNA"/>
</dbReference>
<reference evidence="2 3" key="1">
    <citation type="journal article" date="2016" name="Sci. Rep.">
        <title>Insights into Adaptations to a Near-Obligate Nematode Endoparasitic Lifestyle from the Finished Genome of Drechmeria coniospora.</title>
        <authorList>
            <person name="Zhang L."/>
            <person name="Zhou Z."/>
            <person name="Guo Q."/>
            <person name="Fokkens L."/>
            <person name="Miskei M."/>
            <person name="Pocsi I."/>
            <person name="Zhang W."/>
            <person name="Chen M."/>
            <person name="Wang L."/>
            <person name="Sun Y."/>
            <person name="Donzelli B.G."/>
            <person name="Gibson D.M."/>
            <person name="Nelson D.R."/>
            <person name="Luo J.G."/>
            <person name="Rep M."/>
            <person name="Liu H."/>
            <person name="Yang S."/>
            <person name="Wang J."/>
            <person name="Krasnoff S.B."/>
            <person name="Xu Y."/>
            <person name="Molnar I."/>
            <person name="Lin M."/>
        </authorList>
    </citation>
    <scope>NUCLEOTIDE SEQUENCE [LARGE SCALE GENOMIC DNA]</scope>
    <source>
        <strain evidence="2 3">ARSEF 6962</strain>
    </source>
</reference>
<evidence type="ECO:0000256" key="1">
    <source>
        <dbReference type="SAM" id="MobiDB-lite"/>
    </source>
</evidence>
<organism evidence="2 3">
    <name type="scientific">Drechmeria coniospora</name>
    <name type="common">Nematophagous fungus</name>
    <name type="synonym">Meria coniospora</name>
    <dbReference type="NCBI Taxonomy" id="98403"/>
    <lineage>
        <taxon>Eukaryota</taxon>
        <taxon>Fungi</taxon>
        <taxon>Dikarya</taxon>
        <taxon>Ascomycota</taxon>
        <taxon>Pezizomycotina</taxon>
        <taxon>Sordariomycetes</taxon>
        <taxon>Hypocreomycetidae</taxon>
        <taxon>Hypocreales</taxon>
        <taxon>Ophiocordycipitaceae</taxon>
        <taxon>Drechmeria</taxon>
    </lineage>
</organism>
<accession>A0A151GE40</accession>
<gene>
    <name evidence="2" type="ORF">DCS_07318</name>
</gene>
<feature type="region of interest" description="Disordered" evidence="1">
    <location>
        <begin position="32"/>
        <end position="71"/>
    </location>
</feature>
<comment type="caution">
    <text evidence="2">The sequence shown here is derived from an EMBL/GenBank/DDBJ whole genome shotgun (WGS) entry which is preliminary data.</text>
</comment>
<sequence length="123" mass="12806">MPRWCRRSAPVRRRPCAGIVLDVLVRVIASGRSAGDEEHRHLGTRTARPSSTPSEGGARRTIHTSPPRSLTSRLPVAAGVAVGGRGPWATGKAFGAASTTARGMRHGHGTPSLPLVAADSVNS</sequence>
<dbReference type="Proteomes" id="UP000076580">
    <property type="component" value="Chromosome 03"/>
</dbReference>
<dbReference type="AlphaFoldDB" id="A0A151GE40"/>
<proteinExistence type="predicted"/>
<dbReference type="InParanoid" id="A0A151GE40"/>
<keyword evidence="3" id="KW-1185">Reference proteome</keyword>
<evidence type="ECO:0000313" key="3">
    <source>
        <dbReference type="Proteomes" id="UP000076580"/>
    </source>
</evidence>
<protein>
    <submittedName>
        <fullName evidence="2">Uncharacterized protein</fullName>
    </submittedName>
</protein>
<dbReference type="GeneID" id="63719961"/>
<dbReference type="RefSeq" id="XP_040654707.1">
    <property type="nucleotide sequence ID" value="XM_040804603.1"/>
</dbReference>
<name>A0A151GE40_DRECN</name>